<evidence type="ECO:0000313" key="2">
    <source>
        <dbReference type="Proteomes" id="UP000008142"/>
    </source>
</evidence>
<organism evidence="2">
    <name type="scientific">Ajellomyces capsulatus (strain H88)</name>
    <name type="common">Darling's disease fungus</name>
    <name type="synonym">Histoplasma capsulatum</name>
    <dbReference type="NCBI Taxonomy" id="544711"/>
    <lineage>
        <taxon>Eukaryota</taxon>
        <taxon>Fungi</taxon>
        <taxon>Dikarya</taxon>
        <taxon>Ascomycota</taxon>
        <taxon>Pezizomycotina</taxon>
        <taxon>Eurotiomycetes</taxon>
        <taxon>Eurotiomycetidae</taxon>
        <taxon>Onygenales</taxon>
        <taxon>Ajellomycetaceae</taxon>
        <taxon>Histoplasma</taxon>
    </lineage>
</organism>
<name>F0U9N4_AJEC8</name>
<dbReference type="Proteomes" id="UP000008142">
    <property type="component" value="Unassembled WGS sequence"/>
</dbReference>
<sequence>MMAKRVKHIARYYHHKTVYIDNKNDDVLTIRKSLNIPILKDEKSGFKATLLTELACCIEEYMSLHNKTGLIQCDVSL</sequence>
<dbReference type="HOGENOM" id="CLU_152042_0_0_1"/>
<dbReference type="EMBL" id="DS990636">
    <property type="protein sequence ID" value="EGC41923.1"/>
    <property type="molecule type" value="Genomic_DNA"/>
</dbReference>
<reference evidence="2" key="1">
    <citation type="submission" date="2008-07" db="EMBL/GenBank/DDBJ databases">
        <title>Annotation of Ajellomyces capsulatus strain H88.</title>
        <authorList>
            <person name="Champion M."/>
            <person name="Cuomo C."/>
            <person name="Ma L.-J."/>
            <person name="Henn M.R."/>
            <person name="Sil A."/>
            <person name="Goldman B."/>
            <person name="Young S.K."/>
            <person name="Kodira C.D."/>
            <person name="Zeng Q."/>
            <person name="Koehrsen M."/>
            <person name="Alvarado L."/>
            <person name="Berlin A."/>
            <person name="Borenstein D."/>
            <person name="Chen Z."/>
            <person name="Engels R."/>
            <person name="Freedman E."/>
            <person name="Gellesch M."/>
            <person name="Goldberg J."/>
            <person name="Griggs A."/>
            <person name="Gujja S."/>
            <person name="Heiman D."/>
            <person name="Hepburn T."/>
            <person name="Howarth C."/>
            <person name="Jen D."/>
            <person name="Larson L."/>
            <person name="Lewis B."/>
            <person name="Mehta T."/>
            <person name="Park D."/>
            <person name="Pearson M."/>
            <person name="Roberts A."/>
            <person name="Saif S."/>
            <person name="Shea T."/>
            <person name="Shenoy N."/>
            <person name="Sisk P."/>
            <person name="Stolte C."/>
            <person name="Sykes S."/>
            <person name="Walk T."/>
            <person name="White J."/>
            <person name="Yandava C."/>
            <person name="Klein B."/>
            <person name="McEwen J.G."/>
            <person name="Puccia R."/>
            <person name="Goldman G.H."/>
            <person name="Felipe M.S."/>
            <person name="Nino-Vega G."/>
            <person name="San-Blas G."/>
            <person name="Taylor J."/>
            <person name="Mendoza L."/>
            <person name="Galagan J."/>
            <person name="Nusbaum C."/>
            <person name="Birren B."/>
        </authorList>
    </citation>
    <scope>NUCLEOTIDE SEQUENCE [LARGE SCALE GENOMIC DNA]</scope>
    <source>
        <strain evidence="2">H88</strain>
    </source>
</reference>
<protein>
    <submittedName>
        <fullName evidence="1">Uncharacterized protein</fullName>
    </submittedName>
</protein>
<gene>
    <name evidence="1" type="ORF">HCEG_01285</name>
</gene>
<dbReference type="STRING" id="544711.F0U9N4"/>
<proteinExistence type="predicted"/>
<dbReference type="OrthoDB" id="4190365at2759"/>
<accession>F0U9N4</accession>
<evidence type="ECO:0000313" key="1">
    <source>
        <dbReference type="EMBL" id="EGC41923.1"/>
    </source>
</evidence>
<dbReference type="AlphaFoldDB" id="F0U9N4"/>